<comment type="caution">
    <text evidence="5">The sequence shown here is derived from an EMBL/GenBank/DDBJ whole genome shotgun (WGS) entry which is preliminary data.</text>
</comment>
<reference evidence="5 6" key="1">
    <citation type="journal article" date="2014" name="Nature">
        <title>An environmental bacterial taxon with a large and distinct metabolic repertoire.</title>
        <authorList>
            <person name="Wilson M.C."/>
            <person name="Mori T."/>
            <person name="Ruckert C."/>
            <person name="Uria A.R."/>
            <person name="Helf M.J."/>
            <person name="Takada K."/>
            <person name="Gernert C."/>
            <person name="Steffens U.A."/>
            <person name="Heycke N."/>
            <person name="Schmitt S."/>
            <person name="Rinke C."/>
            <person name="Helfrich E.J."/>
            <person name="Brachmann A.O."/>
            <person name="Gurgui C."/>
            <person name="Wakimoto T."/>
            <person name="Kracht M."/>
            <person name="Crusemann M."/>
            <person name="Hentschel U."/>
            <person name="Abe I."/>
            <person name="Matsunaga S."/>
            <person name="Kalinowski J."/>
            <person name="Takeyama H."/>
            <person name="Piel J."/>
        </authorList>
    </citation>
    <scope>NUCLEOTIDE SEQUENCE [LARGE SCALE GENOMIC DNA]</scope>
    <source>
        <strain evidence="6">TSY2</strain>
    </source>
</reference>
<organism evidence="5 6">
    <name type="scientific">Candidatus Entotheonella gemina</name>
    <dbReference type="NCBI Taxonomy" id="1429439"/>
    <lineage>
        <taxon>Bacteria</taxon>
        <taxon>Pseudomonadati</taxon>
        <taxon>Nitrospinota/Tectimicrobiota group</taxon>
        <taxon>Candidatus Tectimicrobiota</taxon>
        <taxon>Candidatus Entotheonellia</taxon>
        <taxon>Candidatus Entotheonellales</taxon>
        <taxon>Candidatus Entotheonellaceae</taxon>
        <taxon>Candidatus Entotheonella</taxon>
    </lineage>
</organism>
<evidence type="ECO:0000256" key="2">
    <source>
        <dbReference type="ARBA" id="ARBA00022827"/>
    </source>
</evidence>
<keyword evidence="1" id="KW-0285">Flavoprotein</keyword>
<proteinExistence type="predicted"/>
<dbReference type="GO" id="GO:0071949">
    <property type="term" value="F:FAD binding"/>
    <property type="evidence" value="ECO:0007669"/>
    <property type="project" value="InterPro"/>
</dbReference>
<dbReference type="SUPFAM" id="SSF56176">
    <property type="entry name" value="FAD-binding/transporter-associated domain-like"/>
    <property type="match status" value="1"/>
</dbReference>
<dbReference type="InterPro" id="IPR036318">
    <property type="entry name" value="FAD-bd_PCMH-like_sf"/>
</dbReference>
<evidence type="ECO:0000313" key="5">
    <source>
        <dbReference type="EMBL" id="ETX03527.1"/>
    </source>
</evidence>
<keyword evidence="6" id="KW-1185">Reference proteome</keyword>
<dbReference type="InterPro" id="IPR016166">
    <property type="entry name" value="FAD-bd_PCMH"/>
</dbReference>
<dbReference type="PATRIC" id="fig|1429439.4.peg.5627"/>
<dbReference type="InterPro" id="IPR005107">
    <property type="entry name" value="CO_DH_flav_C"/>
</dbReference>
<dbReference type="InterPro" id="IPR036683">
    <property type="entry name" value="CO_DH_flav_C_dom_sf"/>
</dbReference>
<dbReference type="GO" id="GO:0016491">
    <property type="term" value="F:oxidoreductase activity"/>
    <property type="evidence" value="ECO:0007669"/>
    <property type="project" value="UniProtKB-KW"/>
</dbReference>
<evidence type="ECO:0000256" key="3">
    <source>
        <dbReference type="ARBA" id="ARBA00023002"/>
    </source>
</evidence>
<dbReference type="Gene3D" id="3.30.390.50">
    <property type="entry name" value="CO dehydrogenase flavoprotein, C-terminal domain"/>
    <property type="match status" value="1"/>
</dbReference>
<dbReference type="EMBL" id="AZHX01001419">
    <property type="protein sequence ID" value="ETX03527.1"/>
    <property type="molecule type" value="Genomic_DNA"/>
</dbReference>
<dbReference type="Gene3D" id="3.30.465.10">
    <property type="match status" value="1"/>
</dbReference>
<name>W4M1H4_9BACT</name>
<dbReference type="InterPro" id="IPR051312">
    <property type="entry name" value="Diverse_Substr_Oxidored"/>
</dbReference>
<dbReference type="SUPFAM" id="SSF55447">
    <property type="entry name" value="CO dehydrogenase flavoprotein C-terminal domain-like"/>
    <property type="match status" value="1"/>
</dbReference>
<keyword evidence="2" id="KW-0274">FAD</keyword>
<evidence type="ECO:0000256" key="1">
    <source>
        <dbReference type="ARBA" id="ARBA00022630"/>
    </source>
</evidence>
<feature type="domain" description="FAD-binding PCMH-type" evidence="4">
    <location>
        <begin position="9"/>
        <end position="189"/>
    </location>
</feature>
<dbReference type="Gene3D" id="3.30.43.10">
    <property type="entry name" value="Uridine Diphospho-n-acetylenolpyruvylglucosamine Reductase, domain 2"/>
    <property type="match status" value="1"/>
</dbReference>
<keyword evidence="3" id="KW-0560">Oxidoreductase</keyword>
<dbReference type="Proteomes" id="UP000019140">
    <property type="component" value="Unassembled WGS sequence"/>
</dbReference>
<sequence length="300" mass="32143">MRFFWRGERTLDHFDYVAPATLAEAIGLLQAYQSRAAAVKILAGGTDLFLRMRHRVETPGAVIDIKRIPELGVLSHSDADGLHIGAAVCHADVVRNENVRQSYGALAEAASWVGSRQTRHRGTVVGNLCNASPAADTAPALLAYRAAVRIVGPEGERDVPVETFFRGPGQTVLTPVELVTAVVLPPPEAHGWGFLRRTRTAIDIALVSSCAVVTAANGTCQDVSIGLGAVAPTPIRARQAEDALRGQQPTEALTHTVGRLAAANCSPISDVRCSGDYRKQMVNVLTRRCVQSSLRMLQLL</sequence>
<dbReference type="InterPro" id="IPR016169">
    <property type="entry name" value="FAD-bd_PCMH_sub2"/>
</dbReference>
<dbReference type="InterPro" id="IPR002346">
    <property type="entry name" value="Mopterin_DH_FAD-bd"/>
</dbReference>
<dbReference type="Pfam" id="PF00941">
    <property type="entry name" value="FAD_binding_5"/>
    <property type="match status" value="1"/>
</dbReference>
<protein>
    <recommendedName>
        <fullName evidence="4">FAD-binding PCMH-type domain-containing protein</fullName>
    </recommendedName>
</protein>
<dbReference type="AlphaFoldDB" id="W4M1H4"/>
<dbReference type="SMART" id="SM01092">
    <property type="entry name" value="CO_deh_flav_C"/>
    <property type="match status" value="1"/>
</dbReference>
<evidence type="ECO:0000259" key="4">
    <source>
        <dbReference type="PROSITE" id="PS51387"/>
    </source>
</evidence>
<dbReference type="PROSITE" id="PS51387">
    <property type="entry name" value="FAD_PCMH"/>
    <property type="match status" value="1"/>
</dbReference>
<dbReference type="HOGENOM" id="CLU_058050_0_1_7"/>
<gene>
    <name evidence="5" type="ORF">ETSY2_33205</name>
</gene>
<accession>W4M1H4</accession>
<evidence type="ECO:0000313" key="6">
    <source>
        <dbReference type="Proteomes" id="UP000019140"/>
    </source>
</evidence>
<dbReference type="PANTHER" id="PTHR42659">
    <property type="entry name" value="XANTHINE DEHYDROGENASE SUBUNIT C-RELATED"/>
    <property type="match status" value="1"/>
</dbReference>
<dbReference type="Pfam" id="PF03450">
    <property type="entry name" value="CO_deh_flav_C"/>
    <property type="match status" value="1"/>
</dbReference>
<dbReference type="PANTHER" id="PTHR42659:SF2">
    <property type="entry name" value="XANTHINE DEHYDROGENASE SUBUNIT C-RELATED"/>
    <property type="match status" value="1"/>
</dbReference>
<dbReference type="InterPro" id="IPR016167">
    <property type="entry name" value="FAD-bd_PCMH_sub1"/>
</dbReference>